<evidence type="ECO:0000256" key="14">
    <source>
        <dbReference type="PIRSR" id="PIRSR618044-2"/>
    </source>
</evidence>
<keyword evidence="9" id="KW-0133">Cell shape</keyword>
<keyword evidence="7 16" id="KW-0732">Signal</keyword>
<feature type="binding site" evidence="14">
    <location>
        <position position="249"/>
    </location>
    <ligand>
        <name>substrate</name>
    </ligand>
</feature>
<keyword evidence="8" id="KW-0378">Hydrolase</keyword>
<dbReference type="GO" id="GO:0008360">
    <property type="term" value="P:regulation of cell shape"/>
    <property type="evidence" value="ECO:0007669"/>
    <property type="project" value="UniProtKB-KW"/>
</dbReference>
<dbReference type="Proteomes" id="UP000245380">
    <property type="component" value="Unassembled WGS sequence"/>
</dbReference>
<keyword evidence="11" id="KW-0961">Cell wall biogenesis/degradation</keyword>
<evidence type="ECO:0000313" key="18">
    <source>
        <dbReference type="EMBL" id="PWI58762.1"/>
    </source>
</evidence>
<keyword evidence="10" id="KW-0573">Peptidoglycan synthesis</keyword>
<evidence type="ECO:0000256" key="11">
    <source>
        <dbReference type="ARBA" id="ARBA00023316"/>
    </source>
</evidence>
<evidence type="ECO:0000256" key="6">
    <source>
        <dbReference type="ARBA" id="ARBA00022670"/>
    </source>
</evidence>
<evidence type="ECO:0000313" key="19">
    <source>
        <dbReference type="Proteomes" id="UP000245380"/>
    </source>
</evidence>
<dbReference type="InterPro" id="IPR001967">
    <property type="entry name" value="Peptidase_S11_N"/>
</dbReference>
<dbReference type="PANTHER" id="PTHR21581">
    <property type="entry name" value="D-ALANYL-D-ALANINE CARBOXYPEPTIDASE"/>
    <property type="match status" value="1"/>
</dbReference>
<dbReference type="EMBL" id="MPDK01000002">
    <property type="protein sequence ID" value="PWI58762.1"/>
    <property type="molecule type" value="Genomic_DNA"/>
</dbReference>
<dbReference type="SMART" id="SM00936">
    <property type="entry name" value="PBP5_C"/>
    <property type="match status" value="1"/>
</dbReference>
<dbReference type="SUPFAM" id="SSF69189">
    <property type="entry name" value="Penicillin-binding protein associated domain"/>
    <property type="match status" value="1"/>
</dbReference>
<dbReference type="GO" id="GO:0009002">
    <property type="term" value="F:serine-type D-Ala-D-Ala carboxypeptidase activity"/>
    <property type="evidence" value="ECO:0007669"/>
    <property type="project" value="UniProtKB-EC"/>
</dbReference>
<evidence type="ECO:0000256" key="12">
    <source>
        <dbReference type="ARBA" id="ARBA00034000"/>
    </source>
</evidence>
<sequence>MGTVKRSLIIGAAVIVLLSGAVVALADTGTEKAVAAQPAQPITANFNTNAVPISAPAAELIDAQTGQVLYAKNVLQKHYPASLAKLMTSLIALDLVKRGQLTLHSIIPVSQSAYKVAQTPGLSVAYLNPAEHITLSKMLEYMYVVSADDAAVAVADAIAGSQSEFAKLMNEKAKALGLTGTHYTNASGLQNPNMYTNAHDVAILSRYLVLHYPIVLKYASEPGMYIHPGQYGTNYDQLLGQFNGLDGLKTGSTNEAGYCFVGTAKRGNTQLISVVLDASSFANVFQDTEGLLGYGFSQFNAKRFQTANQPIATQLQITDAADSVLSVAPKKNVFVDVEKGAKQSISYTVTPNVRSAPVLAGQKVAVENIIVNGHIVQQVPLYALKSDPKANLIEKVWRSVLASAHKNARKLVTWIGDKVHRYV</sequence>
<dbReference type="Gene3D" id="2.60.410.10">
    <property type="entry name" value="D-Ala-D-Ala carboxypeptidase, C-terminal domain"/>
    <property type="match status" value="1"/>
</dbReference>
<evidence type="ECO:0000256" key="9">
    <source>
        <dbReference type="ARBA" id="ARBA00022960"/>
    </source>
</evidence>
<comment type="pathway">
    <text evidence="2">Cell wall biogenesis; peptidoglycan biosynthesis.</text>
</comment>
<dbReference type="OrthoDB" id="9791132at2"/>
<evidence type="ECO:0000256" key="7">
    <source>
        <dbReference type="ARBA" id="ARBA00022729"/>
    </source>
</evidence>
<comment type="function">
    <text evidence="1">Removes C-terminal D-alanyl residues from sugar-peptide cell wall precursors.</text>
</comment>
<feature type="chain" id="PRO_5015749845" description="serine-type D-Ala-D-Ala carboxypeptidase" evidence="16">
    <location>
        <begin position="27"/>
        <end position="423"/>
    </location>
</feature>
<keyword evidence="5" id="KW-0121">Carboxypeptidase</keyword>
<dbReference type="GO" id="GO:0006508">
    <property type="term" value="P:proteolysis"/>
    <property type="evidence" value="ECO:0007669"/>
    <property type="project" value="UniProtKB-KW"/>
</dbReference>
<dbReference type="InterPro" id="IPR015956">
    <property type="entry name" value="Peniciliin-bd_prot_C_sf"/>
</dbReference>
<comment type="similarity">
    <text evidence="3 15">Belongs to the peptidase S11 family.</text>
</comment>
<gene>
    <name evidence="18" type="ORF">BM613_01310</name>
</gene>
<dbReference type="UniPathway" id="UPA00219"/>
<evidence type="ECO:0000259" key="17">
    <source>
        <dbReference type="SMART" id="SM00936"/>
    </source>
</evidence>
<evidence type="ECO:0000256" key="4">
    <source>
        <dbReference type="ARBA" id="ARBA00012448"/>
    </source>
</evidence>
<dbReference type="InterPro" id="IPR037167">
    <property type="entry name" value="Peptidase_S11_C_sf"/>
</dbReference>
<dbReference type="Pfam" id="PF00768">
    <property type="entry name" value="Peptidase_S11"/>
    <property type="match status" value="1"/>
</dbReference>
<dbReference type="EC" id="3.4.16.4" evidence="4"/>
<comment type="catalytic activity">
    <reaction evidence="12">
        <text>Preferential cleavage: (Ac)2-L-Lys-D-Ala-|-D-Ala. Also transpeptidation of peptidyl-alanyl moieties that are N-acyl substituents of D-alanine.</text>
        <dbReference type="EC" id="3.4.16.4"/>
    </reaction>
</comment>
<dbReference type="GO" id="GO:0009252">
    <property type="term" value="P:peptidoglycan biosynthetic process"/>
    <property type="evidence" value="ECO:0007669"/>
    <property type="project" value="UniProtKB-UniPathway"/>
</dbReference>
<evidence type="ECO:0000256" key="16">
    <source>
        <dbReference type="SAM" id="SignalP"/>
    </source>
</evidence>
<dbReference type="InterPro" id="IPR012338">
    <property type="entry name" value="Beta-lactam/transpept-like"/>
</dbReference>
<evidence type="ECO:0000256" key="8">
    <source>
        <dbReference type="ARBA" id="ARBA00022801"/>
    </source>
</evidence>
<keyword evidence="19" id="KW-1185">Reference proteome</keyword>
<evidence type="ECO:0000256" key="15">
    <source>
        <dbReference type="RuleBase" id="RU004016"/>
    </source>
</evidence>
<dbReference type="GO" id="GO:0071555">
    <property type="term" value="P:cell wall organization"/>
    <property type="evidence" value="ECO:0007669"/>
    <property type="project" value="UniProtKB-KW"/>
</dbReference>
<accession>A0A2U3DBX3</accession>
<keyword evidence="6" id="KW-0645">Protease</keyword>
<dbReference type="SUPFAM" id="SSF56601">
    <property type="entry name" value="beta-lactamase/transpeptidase-like"/>
    <property type="match status" value="1"/>
</dbReference>
<protein>
    <recommendedName>
        <fullName evidence="4">serine-type D-Ala-D-Ala carboxypeptidase</fullName>
        <ecNumber evidence="4">3.4.16.4</ecNumber>
    </recommendedName>
</protein>
<dbReference type="InterPro" id="IPR018044">
    <property type="entry name" value="Peptidase_S11"/>
</dbReference>
<dbReference type="Pfam" id="PF07943">
    <property type="entry name" value="PBP5_C"/>
    <property type="match status" value="1"/>
</dbReference>
<name>A0A2U3DBX3_SULT2</name>
<evidence type="ECO:0000256" key="3">
    <source>
        <dbReference type="ARBA" id="ARBA00007164"/>
    </source>
</evidence>
<proteinExistence type="inferred from homology"/>
<feature type="active site" description="Acyl-ester intermediate" evidence="13">
    <location>
        <position position="82"/>
    </location>
</feature>
<dbReference type="InterPro" id="IPR012907">
    <property type="entry name" value="Peptidase_S11_C"/>
</dbReference>
<comment type="caution">
    <text evidence="18">The sequence shown here is derived from an EMBL/GenBank/DDBJ whole genome shotgun (WGS) entry which is preliminary data.</text>
</comment>
<dbReference type="PRINTS" id="PR00725">
    <property type="entry name" value="DADACBPTASE1"/>
</dbReference>
<feature type="signal peptide" evidence="16">
    <location>
        <begin position="1"/>
        <end position="26"/>
    </location>
</feature>
<evidence type="ECO:0000256" key="1">
    <source>
        <dbReference type="ARBA" id="ARBA00003217"/>
    </source>
</evidence>
<dbReference type="PANTHER" id="PTHR21581:SF11">
    <property type="entry name" value="D-ALANYL-D-ALANINE CARBOXYPEPTIDASE DACA"/>
    <property type="match status" value="1"/>
</dbReference>
<evidence type="ECO:0000256" key="2">
    <source>
        <dbReference type="ARBA" id="ARBA00004752"/>
    </source>
</evidence>
<dbReference type="Gene3D" id="3.40.710.10">
    <property type="entry name" value="DD-peptidase/beta-lactamase superfamily"/>
    <property type="match status" value="1"/>
</dbReference>
<evidence type="ECO:0000256" key="5">
    <source>
        <dbReference type="ARBA" id="ARBA00022645"/>
    </source>
</evidence>
<feature type="domain" description="Peptidase S11 D-Ala-D-Ala carboxypeptidase A C-terminal" evidence="17">
    <location>
        <begin position="299"/>
        <end position="389"/>
    </location>
</feature>
<reference evidence="18 19" key="1">
    <citation type="submission" date="2016-11" db="EMBL/GenBank/DDBJ databases">
        <title>Comparative genomics of Acidibacillus ferroxidans species.</title>
        <authorList>
            <person name="Oliveira G."/>
            <person name="Nunes G."/>
            <person name="Oliveira R."/>
            <person name="Araujo F."/>
            <person name="Salim A."/>
            <person name="Scholte L."/>
            <person name="Morais D."/>
            <person name="Nancucheo I."/>
            <person name="Johnson D.B."/>
            <person name="Grail B."/>
            <person name="Bittencourt J."/>
            <person name="Valadares R."/>
        </authorList>
    </citation>
    <scope>NUCLEOTIDE SEQUENCE [LARGE SCALE GENOMIC DNA]</scope>
    <source>
        <strain evidence="18 19">Y002</strain>
    </source>
</reference>
<organism evidence="18 19">
    <name type="scientific">Sulfoacidibacillus thermotolerans</name>
    <name type="common">Acidibacillus sulfuroxidans</name>
    <dbReference type="NCBI Taxonomy" id="1765684"/>
    <lineage>
        <taxon>Bacteria</taxon>
        <taxon>Bacillati</taxon>
        <taxon>Bacillota</taxon>
        <taxon>Bacilli</taxon>
        <taxon>Bacillales</taxon>
        <taxon>Alicyclobacillaceae</taxon>
        <taxon>Sulfoacidibacillus</taxon>
    </lineage>
</organism>
<dbReference type="AlphaFoldDB" id="A0A2U3DBX3"/>
<feature type="active site" description="Proton acceptor" evidence="13">
    <location>
        <position position="85"/>
    </location>
</feature>
<evidence type="ECO:0000256" key="13">
    <source>
        <dbReference type="PIRSR" id="PIRSR618044-1"/>
    </source>
</evidence>
<feature type="active site" evidence="13">
    <location>
        <position position="146"/>
    </location>
</feature>
<evidence type="ECO:0000256" key="10">
    <source>
        <dbReference type="ARBA" id="ARBA00022984"/>
    </source>
</evidence>
<dbReference type="RefSeq" id="WP_146192742.1">
    <property type="nucleotide sequence ID" value="NZ_MPDK01000002.1"/>
</dbReference>